<reference evidence="4 5" key="1">
    <citation type="submission" date="2020-03" db="EMBL/GenBank/DDBJ databases">
        <title>Complete genome of Arcanobacterium buesumensis sp. nov. strain 2701.</title>
        <authorList>
            <person name="Borowiak M."/>
            <person name="Alssahen M."/>
            <person name="Laemmler C."/>
            <person name="Malorny B."/>
            <person name="Hassan A."/>
            <person name="Prenger-Berninghoff E."/>
            <person name="Ploetz M."/>
            <person name="Abdulmawjood A."/>
        </authorList>
    </citation>
    <scope>NUCLEOTIDE SEQUENCE [LARGE SCALE GENOMIC DNA]</scope>
    <source>
        <strain evidence="4 5">2701</strain>
    </source>
</reference>
<dbReference type="Pfam" id="PF04235">
    <property type="entry name" value="DUF418"/>
    <property type="match status" value="1"/>
</dbReference>
<dbReference type="PANTHER" id="PTHR30590:SF3">
    <property type="entry name" value="HYPOTHETICAL MEMBRANE SPANNING PROTEIN"/>
    <property type="match status" value="1"/>
</dbReference>
<sequence length="385" mass="41117">MTTTHPTSYPVPSPTLTRIIGLDLARSLAILGMFWAHMTAYEPAGFFDGWLNQVPDGRSAIVFALLAGVSVALMTGRQEPYEGDRMRKAQLRIVGRALVLFLAGGLLSSLGTPVVVILGFYGFWLLLALPFTHLPVRTLVWIAGVGAIAGPLFLILAKSAMAAGGLFVGSDPNSAFMTVMITGTYPGLQYGVFVIAGLAIGRSDMLSQARQLRLIAGGLVLMVGGYGLSYIATGGENTWPQHMPWDPLTSLLARDAAPRSLEGPLGWVFPSFGEFVSAEPHSATILETIGSGGFAIALLGVCLMAGSTAHYVIYPLIAMGSIPLTSYCGHVVAIYFFPDLEQSLSLTGFFVVSLTTMFVASVWKSQFSRGPLEWVAWRSGLLFSK</sequence>
<feature type="transmembrane region" description="Helical" evidence="1">
    <location>
        <begin position="20"/>
        <end position="38"/>
    </location>
</feature>
<feature type="transmembrane region" description="Helical" evidence="1">
    <location>
        <begin position="89"/>
        <end position="107"/>
    </location>
</feature>
<dbReference type="InterPro" id="IPR012429">
    <property type="entry name" value="HGSNAT_cat"/>
</dbReference>
<dbReference type="Pfam" id="PF07786">
    <property type="entry name" value="HGSNAT_cat"/>
    <property type="match status" value="1"/>
</dbReference>
<dbReference type="KEGG" id="arca:HC352_00575"/>
<feature type="domain" description="DUF418" evidence="2">
    <location>
        <begin position="278"/>
        <end position="379"/>
    </location>
</feature>
<dbReference type="AlphaFoldDB" id="A0A6H2EIY9"/>
<dbReference type="Proteomes" id="UP000502298">
    <property type="component" value="Chromosome"/>
</dbReference>
<dbReference type="InterPro" id="IPR052529">
    <property type="entry name" value="Bact_Transport_Assoc"/>
</dbReference>
<dbReference type="InterPro" id="IPR007349">
    <property type="entry name" value="DUF418"/>
</dbReference>
<gene>
    <name evidence="4" type="ORF">HC352_00575</name>
</gene>
<dbReference type="RefSeq" id="WP_168917102.1">
    <property type="nucleotide sequence ID" value="NZ_CP050804.1"/>
</dbReference>
<feature type="transmembrane region" description="Helical" evidence="1">
    <location>
        <begin position="343"/>
        <end position="363"/>
    </location>
</feature>
<evidence type="ECO:0000259" key="3">
    <source>
        <dbReference type="Pfam" id="PF07786"/>
    </source>
</evidence>
<evidence type="ECO:0000259" key="2">
    <source>
        <dbReference type="Pfam" id="PF04235"/>
    </source>
</evidence>
<keyword evidence="1" id="KW-0812">Transmembrane</keyword>
<dbReference type="EMBL" id="CP050804">
    <property type="protein sequence ID" value="QJC21160.1"/>
    <property type="molecule type" value="Genomic_DNA"/>
</dbReference>
<organism evidence="4 5">
    <name type="scientific">Arcanobacterium buesumense</name>
    <dbReference type="NCBI Taxonomy" id="2722751"/>
    <lineage>
        <taxon>Bacteria</taxon>
        <taxon>Bacillati</taxon>
        <taxon>Actinomycetota</taxon>
        <taxon>Actinomycetes</taxon>
        <taxon>Actinomycetales</taxon>
        <taxon>Actinomycetaceae</taxon>
        <taxon>Arcanobacterium</taxon>
    </lineage>
</organism>
<accession>A0A6H2EIY9</accession>
<feature type="transmembrane region" description="Helical" evidence="1">
    <location>
        <begin position="58"/>
        <end position="77"/>
    </location>
</feature>
<feature type="transmembrane region" description="Helical" evidence="1">
    <location>
        <begin position="176"/>
        <end position="200"/>
    </location>
</feature>
<keyword evidence="1" id="KW-1133">Transmembrane helix</keyword>
<evidence type="ECO:0000313" key="4">
    <source>
        <dbReference type="EMBL" id="QJC21160.1"/>
    </source>
</evidence>
<keyword evidence="5" id="KW-1185">Reference proteome</keyword>
<protein>
    <submittedName>
        <fullName evidence="4">DUF418 domain-containing protein</fullName>
    </submittedName>
</protein>
<feature type="transmembrane region" description="Helical" evidence="1">
    <location>
        <begin position="212"/>
        <end position="232"/>
    </location>
</feature>
<evidence type="ECO:0000313" key="5">
    <source>
        <dbReference type="Proteomes" id="UP000502298"/>
    </source>
</evidence>
<name>A0A6H2EIY9_9ACTO</name>
<dbReference type="PANTHER" id="PTHR30590">
    <property type="entry name" value="INNER MEMBRANE PROTEIN"/>
    <property type="match status" value="1"/>
</dbReference>
<feature type="transmembrane region" description="Helical" evidence="1">
    <location>
        <begin position="138"/>
        <end position="156"/>
    </location>
</feature>
<keyword evidence="1" id="KW-0472">Membrane</keyword>
<feature type="transmembrane region" description="Helical" evidence="1">
    <location>
        <begin position="312"/>
        <end position="337"/>
    </location>
</feature>
<feature type="transmembrane region" description="Helical" evidence="1">
    <location>
        <begin position="285"/>
        <end position="305"/>
    </location>
</feature>
<feature type="transmembrane region" description="Helical" evidence="1">
    <location>
        <begin position="113"/>
        <end position="131"/>
    </location>
</feature>
<evidence type="ECO:0000256" key="1">
    <source>
        <dbReference type="SAM" id="Phobius"/>
    </source>
</evidence>
<feature type="domain" description="Heparan-alpha-glucosaminide N-acetyltransferase catalytic" evidence="3">
    <location>
        <begin position="18"/>
        <end position="154"/>
    </location>
</feature>
<proteinExistence type="predicted"/>